<evidence type="ECO:0000256" key="8">
    <source>
        <dbReference type="ARBA" id="ARBA00023204"/>
    </source>
</evidence>
<dbReference type="SUPFAM" id="SSF81301">
    <property type="entry name" value="Nucleotidyltransferase"/>
    <property type="match status" value="1"/>
</dbReference>
<dbReference type="EMBL" id="MK250085">
    <property type="protein sequence ID" value="QDY51840.1"/>
    <property type="molecule type" value="Genomic_DNA"/>
</dbReference>
<reference evidence="11" key="1">
    <citation type="submission" date="2018-11" db="EMBL/GenBank/DDBJ databases">
        <title>A distinct lineage of giant viruses engineers rhodopsin photosystems in predatory marine eukaryotes.</title>
        <authorList>
            <person name="Needham D.M."/>
            <person name="Yoshizawa S."/>
            <person name="Hosaka T."/>
            <person name="Poirier C."/>
            <person name="Choi C.-J."/>
            <person name="Hehenberger E."/>
            <person name="Irwin N.A.T."/>
            <person name="Wilken S."/>
            <person name="Yung C.-M."/>
            <person name="Bachy C."/>
            <person name="Kurihara R."/>
            <person name="Nakajima Y."/>
            <person name="Kojima K."/>
            <person name="Kimura-Someya T."/>
            <person name="Leonard G."/>
            <person name="Malmstrom R.R."/>
            <person name="Mende D."/>
            <person name="Olson D.K."/>
            <person name="Sudo Y."/>
            <person name="Sudek S."/>
            <person name="Richards T.A."/>
            <person name="DeLong E.F."/>
            <person name="Keeling P.J."/>
            <person name="Santoro A.E."/>
            <person name="Shirouzu M."/>
            <person name="Iwasaki W."/>
            <person name="Worden A.Z."/>
        </authorList>
    </citation>
    <scope>NUCLEOTIDE SEQUENCE</scope>
</reference>
<keyword evidence="3" id="KW-0808">Transferase</keyword>
<evidence type="ECO:0000256" key="4">
    <source>
        <dbReference type="ARBA" id="ARBA00022695"/>
    </source>
</evidence>
<dbReference type="SMART" id="SM00483">
    <property type="entry name" value="POLXc"/>
    <property type="match status" value="1"/>
</dbReference>
<dbReference type="Gene3D" id="1.10.150.110">
    <property type="entry name" value="DNA polymerase beta, N-terminal domain-like"/>
    <property type="match status" value="1"/>
</dbReference>
<dbReference type="InterPro" id="IPR027421">
    <property type="entry name" value="DNA_pol_lamdba_lyase_dom_sf"/>
</dbReference>
<dbReference type="CDD" id="cd00141">
    <property type="entry name" value="NT_POLXc"/>
    <property type="match status" value="1"/>
</dbReference>
<dbReference type="Gene3D" id="3.30.460.10">
    <property type="entry name" value="Beta Polymerase, domain 2"/>
    <property type="match status" value="1"/>
</dbReference>
<dbReference type="Gene3D" id="1.10.150.20">
    <property type="entry name" value="5' to 3' exonuclease, C-terminal subdomain"/>
    <property type="match status" value="1"/>
</dbReference>
<evidence type="ECO:0000259" key="10">
    <source>
        <dbReference type="SMART" id="SM00483"/>
    </source>
</evidence>
<evidence type="ECO:0000256" key="5">
    <source>
        <dbReference type="ARBA" id="ARBA00022705"/>
    </source>
</evidence>
<sequence>MSNQNLIKVFEKLIIDKQNEITNLKKDKEKNSVEIKQLTFKVINFRKALTAIKSYPDEITKGEDIKHIKGIGKGIISRIDEILKEGTLGEIKQGLSVEYSNQEDLQQITGVGPSKASELFKKGITLNKLMLEMNKIDSNFNDIEEDNILSNLTHHQLLGVKYYEDISIKIPRAEIRSIQLKLNRFISQLDTRYEVHICGSYRRKKPFSGDIDVLILHPDIKTNEEMEELDNDILGDIVSHLTKKKFLVDHLTESGKTKYMGMCKLKKKGRGRRIDIRFIPYESKASAILYFTGSGNFNKYMRAEALKKGYTINEYGIYKTKKVGKKNVKDKQIPVETEKDIFDLVKIDYLAPENRV</sequence>
<evidence type="ECO:0000256" key="2">
    <source>
        <dbReference type="ARBA" id="ARBA00022634"/>
    </source>
</evidence>
<dbReference type="SUPFAM" id="SSF81585">
    <property type="entry name" value="PsbU/PolX domain-like"/>
    <property type="match status" value="1"/>
</dbReference>
<dbReference type="InterPro" id="IPR010996">
    <property type="entry name" value="HHH_MUS81"/>
</dbReference>
<dbReference type="PRINTS" id="PR00869">
    <property type="entry name" value="DNAPOLX"/>
</dbReference>
<dbReference type="GO" id="GO:0003677">
    <property type="term" value="F:DNA binding"/>
    <property type="evidence" value="ECO:0007669"/>
    <property type="project" value="InterPro"/>
</dbReference>
<evidence type="ECO:0000256" key="3">
    <source>
        <dbReference type="ARBA" id="ARBA00022679"/>
    </source>
</evidence>
<protein>
    <recommendedName>
        <fullName evidence="1">DNA-directed DNA polymerase</fullName>
        <ecNumber evidence="1">2.7.7.7</ecNumber>
    </recommendedName>
</protein>
<dbReference type="FunFam" id="3.30.210.10:FF:000002">
    <property type="entry name" value="DNA polymerase"/>
    <property type="match status" value="1"/>
</dbReference>
<gene>
    <name evidence="11" type="ORF">1_225</name>
</gene>
<feature type="domain" description="DNA-directed DNA polymerase X" evidence="10">
    <location>
        <begin position="14"/>
        <end position="356"/>
    </location>
</feature>
<evidence type="ECO:0000256" key="1">
    <source>
        <dbReference type="ARBA" id="ARBA00012417"/>
    </source>
</evidence>
<evidence type="ECO:0000313" key="11">
    <source>
        <dbReference type="EMBL" id="QDY51840.1"/>
    </source>
</evidence>
<dbReference type="GO" id="GO:0003887">
    <property type="term" value="F:DNA-directed DNA polymerase activity"/>
    <property type="evidence" value="ECO:0007669"/>
    <property type="project" value="UniProtKB-KW"/>
</dbReference>
<dbReference type="PANTHER" id="PTHR11276">
    <property type="entry name" value="DNA POLYMERASE TYPE-X FAMILY MEMBER"/>
    <property type="match status" value="1"/>
</dbReference>
<dbReference type="Pfam" id="PF14791">
    <property type="entry name" value="DNA_pol_B_thumb"/>
    <property type="match status" value="1"/>
</dbReference>
<evidence type="ECO:0000256" key="6">
    <source>
        <dbReference type="ARBA" id="ARBA00022763"/>
    </source>
</evidence>
<name>A0A5B8HXA5_9VIRU</name>
<proteinExistence type="predicted"/>
<dbReference type="SUPFAM" id="SSF47802">
    <property type="entry name" value="DNA polymerase beta, N-terminal domain-like"/>
    <property type="match status" value="1"/>
</dbReference>
<evidence type="ECO:0000256" key="7">
    <source>
        <dbReference type="ARBA" id="ARBA00022932"/>
    </source>
</evidence>
<dbReference type="InterPro" id="IPR022312">
    <property type="entry name" value="DNA_pol_X"/>
</dbReference>
<dbReference type="PRINTS" id="PR00870">
    <property type="entry name" value="DNAPOLXBETA"/>
</dbReference>
<dbReference type="GO" id="GO:0006303">
    <property type="term" value="P:double-strand break repair via nonhomologous end joining"/>
    <property type="evidence" value="ECO:0007669"/>
    <property type="project" value="TreeGrafter"/>
</dbReference>
<keyword evidence="8" id="KW-0234">DNA repair</keyword>
<dbReference type="InterPro" id="IPR002054">
    <property type="entry name" value="DNA-dir_DNA_pol_X"/>
</dbReference>
<keyword evidence="6" id="KW-0227">DNA damage</keyword>
<dbReference type="EC" id="2.7.7.7" evidence="1"/>
<dbReference type="PANTHER" id="PTHR11276:SF28">
    <property type="entry name" value="DNA POLYMERASE LAMBDA"/>
    <property type="match status" value="1"/>
</dbReference>
<keyword evidence="4" id="KW-0548">Nucleotidyltransferase</keyword>
<organism evidence="11">
    <name type="scientific">Mimiviridae sp. ChoanoV1</name>
    <dbReference type="NCBI Taxonomy" id="2596887"/>
    <lineage>
        <taxon>Viruses</taxon>
        <taxon>Varidnaviria</taxon>
        <taxon>Bamfordvirae</taxon>
        <taxon>Nucleocytoviricota</taxon>
        <taxon>Megaviricetes</taxon>
        <taxon>Imitervirales</taxon>
        <taxon>Schizomimiviridae</taxon>
    </lineage>
</organism>
<dbReference type="InterPro" id="IPR028207">
    <property type="entry name" value="DNA_pol_B_palm_palm"/>
</dbReference>
<dbReference type="Gene3D" id="3.30.210.10">
    <property type="entry name" value="DNA polymerase, thumb domain"/>
    <property type="match status" value="1"/>
</dbReference>
<dbReference type="InterPro" id="IPR043519">
    <property type="entry name" value="NT_sf"/>
</dbReference>
<keyword evidence="2" id="KW-0237">DNA synthesis</keyword>
<dbReference type="Pfam" id="PF14792">
    <property type="entry name" value="DNA_pol_B_palm"/>
    <property type="match status" value="1"/>
</dbReference>
<comment type="catalytic activity">
    <reaction evidence="9">
        <text>DNA(n) + a 2'-deoxyribonucleoside 5'-triphosphate = DNA(n+1) + diphosphate</text>
        <dbReference type="Rhea" id="RHEA:22508"/>
        <dbReference type="Rhea" id="RHEA-COMP:17339"/>
        <dbReference type="Rhea" id="RHEA-COMP:17340"/>
        <dbReference type="ChEBI" id="CHEBI:33019"/>
        <dbReference type="ChEBI" id="CHEBI:61560"/>
        <dbReference type="ChEBI" id="CHEBI:173112"/>
        <dbReference type="EC" id="2.7.7.7"/>
    </reaction>
</comment>
<dbReference type="InterPro" id="IPR029398">
    <property type="entry name" value="PolB_thumb"/>
</dbReference>
<evidence type="ECO:0000256" key="9">
    <source>
        <dbReference type="ARBA" id="ARBA00049244"/>
    </source>
</evidence>
<keyword evidence="5" id="KW-0235">DNA replication</keyword>
<accession>A0A5B8HXA5</accession>
<dbReference type="InterPro" id="IPR037160">
    <property type="entry name" value="DNA_Pol_thumb_sf"/>
</dbReference>
<dbReference type="Pfam" id="PF14716">
    <property type="entry name" value="HHH_8"/>
    <property type="match status" value="1"/>
</dbReference>
<keyword evidence="7" id="KW-0239">DNA-directed DNA polymerase</keyword>
<dbReference type="InterPro" id="IPR002008">
    <property type="entry name" value="DNA_pol_X_beta-like"/>
</dbReference>